<dbReference type="FunFam" id="3.90.79.10:FF:000001">
    <property type="entry name" value="RNA pyrophosphohydrolase"/>
    <property type="match status" value="1"/>
</dbReference>
<dbReference type="PATRIC" id="fig|765912.4.peg.1427"/>
<comment type="similarity">
    <text evidence="3">Belongs to the Nudix hydrolase family. RppH subfamily.</text>
</comment>
<protein>
    <recommendedName>
        <fullName evidence="3">RNA pyrophosphohydrolase</fullName>
        <ecNumber evidence="3">3.6.1.-</ecNumber>
    </recommendedName>
    <alternativeName>
        <fullName evidence="3">(Di)nucleoside polyphosphate hydrolase</fullName>
    </alternativeName>
</protein>
<dbReference type="Proteomes" id="UP000010816">
    <property type="component" value="Chromosome"/>
</dbReference>
<dbReference type="NCBIfam" id="NF001937">
    <property type="entry name" value="PRK00714.1-4"/>
    <property type="match status" value="1"/>
</dbReference>
<dbReference type="GO" id="GO:0006402">
    <property type="term" value="P:mRNA catabolic process"/>
    <property type="evidence" value="ECO:0007669"/>
    <property type="project" value="TreeGrafter"/>
</dbReference>
<evidence type="ECO:0000259" key="4">
    <source>
        <dbReference type="PROSITE" id="PS51462"/>
    </source>
</evidence>
<evidence type="ECO:0000256" key="1">
    <source>
        <dbReference type="ARBA" id="ARBA00001946"/>
    </source>
</evidence>
<keyword evidence="2 3" id="KW-0378">Hydrolase</keyword>
<dbReference type="PROSITE" id="PS51462">
    <property type="entry name" value="NUDIX"/>
    <property type="match status" value="1"/>
</dbReference>
<dbReference type="GO" id="GO:0034353">
    <property type="term" value="F:mRNA 5'-diphosphatase activity"/>
    <property type="evidence" value="ECO:0007669"/>
    <property type="project" value="UniProtKB-ARBA"/>
</dbReference>
<dbReference type="eggNOG" id="COG0494">
    <property type="taxonomic scope" value="Bacteria"/>
</dbReference>
<feature type="short sequence motif" description="Nudix box" evidence="3">
    <location>
        <begin position="38"/>
        <end position="59"/>
    </location>
</feature>
<dbReference type="HOGENOM" id="CLU_087195_3_1_6"/>
<dbReference type="Pfam" id="PF00293">
    <property type="entry name" value="NUDIX"/>
    <property type="match status" value="1"/>
</dbReference>
<evidence type="ECO:0000256" key="2">
    <source>
        <dbReference type="ARBA" id="ARBA00022801"/>
    </source>
</evidence>
<dbReference type="RefSeq" id="WP_015280394.1">
    <property type="nucleotide sequence ID" value="NC_019940.1"/>
</dbReference>
<dbReference type="InterPro" id="IPR022927">
    <property type="entry name" value="RppH"/>
</dbReference>
<sequence>MIDSDGFRPNVGIIICNDQRRLFWGRRVGQNAWQFPQGGIRSSEVPIEAMYRELEEEVGLMPCQVEVLGYTRRWLRYRLPKRFIRRHCGPICIGQKQIWFMLRVNCGEQAFCLDHSEKPEFDAWRWVKYWQPVREVVYFKRHVYQKALEELAPLVYPEGLPERADRSSGQVSLFRHGHR</sequence>
<dbReference type="NCBIfam" id="NF001938">
    <property type="entry name" value="PRK00714.1-5"/>
    <property type="match status" value="1"/>
</dbReference>
<gene>
    <name evidence="3" type="primary">rppH</name>
    <name evidence="3" type="synonym">nudH</name>
    <name evidence="5" type="ORF">Thimo_1462</name>
</gene>
<dbReference type="PANTHER" id="PTHR23114">
    <property type="entry name" value="M7GPPPN-MRNA HYDROLASE"/>
    <property type="match status" value="1"/>
</dbReference>
<proteinExistence type="inferred from homology"/>
<evidence type="ECO:0000313" key="6">
    <source>
        <dbReference type="Proteomes" id="UP000010816"/>
    </source>
</evidence>
<keyword evidence="6" id="KW-1185">Reference proteome</keyword>
<reference evidence="5 6" key="1">
    <citation type="submission" date="2011-09" db="EMBL/GenBank/DDBJ databases">
        <title>Complete sequence of chromosome of Thioflavicoccus mobilis 8321.</title>
        <authorList>
            <consortium name="US DOE Joint Genome Institute"/>
            <person name="Lucas S."/>
            <person name="Han J."/>
            <person name="Lapidus A."/>
            <person name="Cheng J.-F."/>
            <person name="Goodwin L."/>
            <person name="Pitluck S."/>
            <person name="Peters L."/>
            <person name="Ovchinnikova G."/>
            <person name="Lu M."/>
            <person name="Detter J.C."/>
            <person name="Han C."/>
            <person name="Tapia R."/>
            <person name="Land M."/>
            <person name="Hauser L."/>
            <person name="Kyrpides N."/>
            <person name="Ivanova N."/>
            <person name="Pagani I."/>
            <person name="Vogl K."/>
            <person name="Liu Z."/>
            <person name="Imhoff J."/>
            <person name="Thiel V."/>
            <person name="Frigaard N.-U."/>
            <person name="Bryant D."/>
            <person name="Woyke T."/>
        </authorList>
    </citation>
    <scope>NUCLEOTIDE SEQUENCE [LARGE SCALE GENOMIC DNA]</scope>
    <source>
        <strain evidence="5 6">8321</strain>
    </source>
</reference>
<organism evidence="5 6">
    <name type="scientific">Thioflavicoccus mobilis 8321</name>
    <dbReference type="NCBI Taxonomy" id="765912"/>
    <lineage>
        <taxon>Bacteria</taxon>
        <taxon>Pseudomonadati</taxon>
        <taxon>Pseudomonadota</taxon>
        <taxon>Gammaproteobacteria</taxon>
        <taxon>Chromatiales</taxon>
        <taxon>Chromatiaceae</taxon>
        <taxon>Thioflavicoccus</taxon>
    </lineage>
</organism>
<comment type="cofactor">
    <cofactor evidence="1">
        <name>Mg(2+)</name>
        <dbReference type="ChEBI" id="CHEBI:18420"/>
    </cofactor>
</comment>
<dbReference type="AlphaFoldDB" id="L0GWP7"/>
<comment type="cofactor">
    <cofactor evidence="3">
        <name>a divalent metal cation</name>
        <dbReference type="ChEBI" id="CHEBI:60240"/>
    </cofactor>
</comment>
<feature type="domain" description="Nudix hydrolase" evidence="4">
    <location>
        <begin position="6"/>
        <end position="149"/>
    </location>
</feature>
<accession>L0GWP7</accession>
<dbReference type="EC" id="3.6.1.-" evidence="3"/>
<dbReference type="KEGG" id="tmb:Thimo_1462"/>
<dbReference type="SUPFAM" id="SSF55811">
    <property type="entry name" value="Nudix"/>
    <property type="match status" value="1"/>
</dbReference>
<dbReference type="PROSITE" id="PS00893">
    <property type="entry name" value="NUDIX_BOX"/>
    <property type="match status" value="1"/>
</dbReference>
<dbReference type="InterPro" id="IPR000086">
    <property type="entry name" value="NUDIX_hydrolase_dom"/>
</dbReference>
<dbReference type="STRING" id="765912.Thimo_1462"/>
<dbReference type="InterPro" id="IPR015797">
    <property type="entry name" value="NUDIX_hydrolase-like_dom_sf"/>
</dbReference>
<dbReference type="Gene3D" id="3.90.79.10">
    <property type="entry name" value="Nucleoside Triphosphate Pyrophosphohydrolase"/>
    <property type="match status" value="1"/>
</dbReference>
<evidence type="ECO:0000313" key="5">
    <source>
        <dbReference type="EMBL" id="AGA90252.1"/>
    </source>
</evidence>
<evidence type="ECO:0000256" key="3">
    <source>
        <dbReference type="HAMAP-Rule" id="MF_00298"/>
    </source>
</evidence>
<dbReference type="GO" id="GO:0005737">
    <property type="term" value="C:cytoplasm"/>
    <property type="evidence" value="ECO:0007669"/>
    <property type="project" value="TreeGrafter"/>
</dbReference>
<dbReference type="CDD" id="cd03671">
    <property type="entry name" value="NUDIX_Ap4A_hydrolase_plant_like"/>
    <property type="match status" value="1"/>
</dbReference>
<dbReference type="PANTHER" id="PTHR23114:SF17">
    <property type="entry name" value="M7GPPPN-MRNA HYDROLASE"/>
    <property type="match status" value="1"/>
</dbReference>
<dbReference type="HAMAP" id="MF_00298">
    <property type="entry name" value="Nudix_RppH"/>
    <property type="match status" value="1"/>
</dbReference>
<dbReference type="OrthoDB" id="9816040at2"/>
<name>L0GWP7_9GAMM</name>
<dbReference type="EMBL" id="CP003051">
    <property type="protein sequence ID" value="AGA90252.1"/>
    <property type="molecule type" value="Genomic_DNA"/>
</dbReference>
<comment type="function">
    <text evidence="3">Accelerates the degradation of transcripts by removing pyrophosphate from the 5'-end of triphosphorylated RNA, leading to a more labile monophosphorylated state that can stimulate subsequent ribonuclease cleavage.</text>
</comment>
<dbReference type="InterPro" id="IPR020084">
    <property type="entry name" value="NUDIX_hydrolase_CS"/>
</dbReference>